<reference evidence="2 3" key="1">
    <citation type="journal article" date="2019" name="Nat. Med.">
        <title>A library of human gut bacterial isolates paired with longitudinal multiomics data enables mechanistic microbiome research.</title>
        <authorList>
            <person name="Poyet M."/>
            <person name="Groussin M."/>
            <person name="Gibbons S.M."/>
            <person name="Avila-Pacheco J."/>
            <person name="Jiang X."/>
            <person name="Kearney S.M."/>
            <person name="Perrotta A.R."/>
            <person name="Berdy B."/>
            <person name="Zhao S."/>
            <person name="Lieberman T.D."/>
            <person name="Swanson P.K."/>
            <person name="Smith M."/>
            <person name="Roesemann S."/>
            <person name="Alexander J.E."/>
            <person name="Rich S.A."/>
            <person name="Livny J."/>
            <person name="Vlamakis H."/>
            <person name="Clish C."/>
            <person name="Bullock K."/>
            <person name="Deik A."/>
            <person name="Scott J."/>
            <person name="Pierce K.A."/>
            <person name="Xavier R.J."/>
            <person name="Alm E.J."/>
        </authorList>
    </citation>
    <scope>NUCLEOTIDE SEQUENCE [LARGE SCALE GENOMIC DNA]</scope>
    <source>
        <strain evidence="2 3">BIOML-A21</strain>
    </source>
</reference>
<keyword evidence="1" id="KW-0812">Transmembrane</keyword>
<organism evidence="2 3">
    <name type="scientific">Bacteroides uniformis</name>
    <dbReference type="NCBI Taxonomy" id="820"/>
    <lineage>
        <taxon>Bacteria</taxon>
        <taxon>Pseudomonadati</taxon>
        <taxon>Bacteroidota</taxon>
        <taxon>Bacteroidia</taxon>
        <taxon>Bacteroidales</taxon>
        <taxon>Bacteroidaceae</taxon>
        <taxon>Bacteroides</taxon>
    </lineage>
</organism>
<keyword evidence="1" id="KW-0472">Membrane</keyword>
<sequence length="99" mass="11358">PTPFRNYRPSAKGLHLIDTFSACTGEKPGRYLIPYFSGFCPAWTIREHYYDTKKTYLIVFFPFCLGGCLVIYIFAFVEINSKMCFCGHKNQILPDKSGV</sequence>
<keyword evidence="1" id="KW-1133">Transmembrane helix</keyword>
<accession>A0A7J5GU15</accession>
<protein>
    <submittedName>
        <fullName evidence="2">Uncharacterized protein</fullName>
    </submittedName>
</protein>
<dbReference type="AlphaFoldDB" id="A0A7J5GU15"/>
<feature type="non-terminal residue" evidence="2">
    <location>
        <position position="1"/>
    </location>
</feature>
<dbReference type="Proteomes" id="UP000442334">
    <property type="component" value="Unassembled WGS sequence"/>
</dbReference>
<proteinExistence type="predicted"/>
<comment type="caution">
    <text evidence="2">The sequence shown here is derived from an EMBL/GenBank/DDBJ whole genome shotgun (WGS) entry which is preliminary data.</text>
</comment>
<feature type="transmembrane region" description="Helical" evidence="1">
    <location>
        <begin position="56"/>
        <end position="77"/>
    </location>
</feature>
<gene>
    <name evidence="2" type="ORF">GAQ34_21580</name>
</gene>
<evidence type="ECO:0000313" key="2">
    <source>
        <dbReference type="EMBL" id="KAB4180710.1"/>
    </source>
</evidence>
<dbReference type="RefSeq" id="WP_149938381.1">
    <property type="nucleotide sequence ID" value="NZ_WCUA01000055.1"/>
</dbReference>
<evidence type="ECO:0000256" key="1">
    <source>
        <dbReference type="SAM" id="Phobius"/>
    </source>
</evidence>
<dbReference type="EMBL" id="WCUA01000055">
    <property type="protein sequence ID" value="KAB4180710.1"/>
    <property type="molecule type" value="Genomic_DNA"/>
</dbReference>
<name>A0A7J5GU15_BACUN</name>
<evidence type="ECO:0000313" key="3">
    <source>
        <dbReference type="Proteomes" id="UP000442334"/>
    </source>
</evidence>